<dbReference type="Proteomes" id="UP000549394">
    <property type="component" value="Unassembled WGS sequence"/>
</dbReference>
<keyword evidence="2" id="KW-1185">Reference proteome</keyword>
<evidence type="ECO:0000313" key="1">
    <source>
        <dbReference type="EMBL" id="CAD5120809.1"/>
    </source>
</evidence>
<dbReference type="AlphaFoldDB" id="A0A7I8VWS9"/>
<accession>A0A7I8VWS9</accession>
<name>A0A7I8VWS9_9ANNE</name>
<proteinExistence type="predicted"/>
<gene>
    <name evidence="1" type="ORF">DGYR_LOCUS8841</name>
</gene>
<organism evidence="1 2">
    <name type="scientific">Dimorphilus gyrociliatus</name>
    <dbReference type="NCBI Taxonomy" id="2664684"/>
    <lineage>
        <taxon>Eukaryota</taxon>
        <taxon>Metazoa</taxon>
        <taxon>Spiralia</taxon>
        <taxon>Lophotrochozoa</taxon>
        <taxon>Annelida</taxon>
        <taxon>Polychaeta</taxon>
        <taxon>Polychaeta incertae sedis</taxon>
        <taxon>Dinophilidae</taxon>
        <taxon>Dimorphilus</taxon>
    </lineage>
</organism>
<reference evidence="1 2" key="1">
    <citation type="submission" date="2020-08" db="EMBL/GenBank/DDBJ databases">
        <authorList>
            <person name="Hejnol A."/>
        </authorList>
    </citation>
    <scope>NUCLEOTIDE SEQUENCE [LARGE SCALE GENOMIC DNA]</scope>
</reference>
<comment type="caution">
    <text evidence="1">The sequence shown here is derived from an EMBL/GenBank/DDBJ whole genome shotgun (WGS) entry which is preliminary data.</text>
</comment>
<protein>
    <submittedName>
        <fullName evidence="1">DgyrCDS9367</fullName>
    </submittedName>
</protein>
<dbReference type="EMBL" id="CAJFCJ010000013">
    <property type="protein sequence ID" value="CAD5120809.1"/>
    <property type="molecule type" value="Genomic_DNA"/>
</dbReference>
<evidence type="ECO:0000313" key="2">
    <source>
        <dbReference type="Proteomes" id="UP000549394"/>
    </source>
</evidence>
<sequence>MKQTISRKYATAQCKTNGTNGRLIKFNNEKELSIFVKELRLEITSLGKWPTNADHISILIGMITEGHAWKWIDSAQVFIEDFPSLDIISRNPEEFITQDNIRKYVVLDLYRVAEWNLRVESDSSLEANTYGCEWECS</sequence>